<keyword evidence="3 5" id="KW-1133">Transmembrane helix</keyword>
<evidence type="ECO:0000256" key="2">
    <source>
        <dbReference type="ARBA" id="ARBA00022692"/>
    </source>
</evidence>
<gene>
    <name evidence="7" type="ORF">BC938DRAFT_477155</name>
</gene>
<evidence type="ECO:0000256" key="5">
    <source>
        <dbReference type="SAM" id="Phobius"/>
    </source>
</evidence>
<dbReference type="EMBL" id="RBNJ01000264">
    <property type="protein sequence ID" value="RUS34982.1"/>
    <property type="molecule type" value="Genomic_DNA"/>
</dbReference>
<feature type="transmembrane region" description="Helical" evidence="5">
    <location>
        <begin position="513"/>
        <end position="534"/>
    </location>
</feature>
<dbReference type="InterPro" id="IPR011701">
    <property type="entry name" value="MFS"/>
</dbReference>
<dbReference type="AlphaFoldDB" id="A0A433QYX7"/>
<feature type="transmembrane region" description="Helical" evidence="5">
    <location>
        <begin position="379"/>
        <end position="397"/>
    </location>
</feature>
<comment type="caution">
    <text evidence="7">The sequence shown here is derived from an EMBL/GenBank/DDBJ whole genome shotgun (WGS) entry which is preliminary data.</text>
</comment>
<evidence type="ECO:0000256" key="3">
    <source>
        <dbReference type="ARBA" id="ARBA00022989"/>
    </source>
</evidence>
<dbReference type="PANTHER" id="PTHR21576:SF158">
    <property type="entry name" value="RIBOSOMAL RNA-PROCESSING PROTEIN 12-LIKE CONSERVED DOMAIN-CONTAINING PROTEIN"/>
    <property type="match status" value="1"/>
</dbReference>
<feature type="transmembrane region" description="Helical" evidence="5">
    <location>
        <begin position="249"/>
        <end position="269"/>
    </location>
</feature>
<dbReference type="InterPro" id="IPR036259">
    <property type="entry name" value="MFS_trans_sf"/>
</dbReference>
<evidence type="ECO:0000313" key="7">
    <source>
        <dbReference type="EMBL" id="RUS34982.1"/>
    </source>
</evidence>
<feature type="transmembrane region" description="Helical" evidence="5">
    <location>
        <begin position="409"/>
        <end position="430"/>
    </location>
</feature>
<protein>
    <recommendedName>
        <fullName evidence="6">Major facilitator superfamily (MFS) profile domain-containing protein</fullName>
    </recommendedName>
</protein>
<keyword evidence="2 5" id="KW-0812">Transmembrane</keyword>
<comment type="subcellular location">
    <subcellularLocation>
        <location evidence="1">Membrane</location>
        <topology evidence="1">Multi-pass membrane protein</topology>
    </subcellularLocation>
</comment>
<name>A0A433QYX7_9FUNG</name>
<feature type="transmembrane region" description="Helical" evidence="5">
    <location>
        <begin position="436"/>
        <end position="459"/>
    </location>
</feature>
<evidence type="ECO:0000256" key="1">
    <source>
        <dbReference type="ARBA" id="ARBA00004141"/>
    </source>
</evidence>
<dbReference type="SUPFAM" id="SSF103473">
    <property type="entry name" value="MFS general substrate transporter"/>
    <property type="match status" value="1"/>
</dbReference>
<accession>A0A433QYX7</accession>
<feature type="transmembrane region" description="Helical" evidence="5">
    <location>
        <begin position="333"/>
        <end position="359"/>
    </location>
</feature>
<feature type="domain" description="Major facilitator superfamily (MFS) profile" evidence="6">
    <location>
        <begin position="333"/>
        <end position="560"/>
    </location>
</feature>
<evidence type="ECO:0000256" key="4">
    <source>
        <dbReference type="ARBA" id="ARBA00023136"/>
    </source>
</evidence>
<organism evidence="7 8">
    <name type="scientific">Jimgerdemannia flammicorona</name>
    <dbReference type="NCBI Taxonomy" id="994334"/>
    <lineage>
        <taxon>Eukaryota</taxon>
        <taxon>Fungi</taxon>
        <taxon>Fungi incertae sedis</taxon>
        <taxon>Mucoromycota</taxon>
        <taxon>Mucoromycotina</taxon>
        <taxon>Endogonomycetes</taxon>
        <taxon>Endogonales</taxon>
        <taxon>Endogonaceae</taxon>
        <taxon>Jimgerdemannia</taxon>
    </lineage>
</organism>
<keyword evidence="4 5" id="KW-0472">Membrane</keyword>
<feature type="transmembrane region" description="Helical" evidence="5">
    <location>
        <begin position="471"/>
        <end position="493"/>
    </location>
</feature>
<feature type="transmembrane region" description="Helical" evidence="5">
    <location>
        <begin position="152"/>
        <end position="172"/>
    </location>
</feature>
<dbReference type="PROSITE" id="PS50850">
    <property type="entry name" value="MFS"/>
    <property type="match status" value="1"/>
</dbReference>
<sequence>MCSQIKFVIFLLSPLPPDLLHHILAHEARRHIGSMLSEYAYRGDTNTYAHQIHHATPLRYHRYMFSLYGQQFAARLHYTQTETNFVAIAGTNYLSTTPLFDPRTLVVFATCRVFSSTVISHPFLDIGNYGMTFSGPLCGWVVDVFGPRRGSLLAAFFLATGYVAMALTYNEMLFSDSFILMSVYFAFVGTGGTFSYMSTISTLAKTFRTNRGVALGVPIAMYGLSALVWTAAGRFLFMGSDGLLDIPALLLFLGAGTCVINVNSAVWFAGAENAGKAAKDVVEDKDARGQSATEVTPLVGDQQEERMHMGEEVVDLEGEPDLSGLALFKNLEVWAFVVSLIFLSGPGFMVINSVGAILASLYQPTTTTQSSLAALQSTHVMILSALSSAGRIGGGVVSDFLKRHHISRLWSYIAFGVVMFTAQTIGAAFVDKIEGVVAVTVLTGLAYGGMFSVAPTITAEFWGARRFASNWGWVSLSTALGALVCNLIFGALYDTEAQRQHSAQCRGPACFQRAFFFAAVACLAGLVVAVALSIERRRRKAAAKREWLDRARMGRLVVGA</sequence>
<feature type="transmembrane region" description="Helical" evidence="5">
    <location>
        <begin position="178"/>
        <end position="200"/>
    </location>
</feature>
<evidence type="ECO:0000313" key="8">
    <source>
        <dbReference type="Proteomes" id="UP000274822"/>
    </source>
</evidence>
<feature type="transmembrane region" description="Helical" evidence="5">
    <location>
        <begin position="212"/>
        <end position="237"/>
    </location>
</feature>
<dbReference type="GO" id="GO:0000329">
    <property type="term" value="C:fungal-type vacuole membrane"/>
    <property type="evidence" value="ECO:0007669"/>
    <property type="project" value="TreeGrafter"/>
</dbReference>
<dbReference type="Proteomes" id="UP000274822">
    <property type="component" value="Unassembled WGS sequence"/>
</dbReference>
<evidence type="ECO:0000259" key="6">
    <source>
        <dbReference type="PROSITE" id="PS50850"/>
    </source>
</evidence>
<dbReference type="Gene3D" id="1.20.1250.20">
    <property type="entry name" value="MFS general substrate transporter like domains"/>
    <property type="match status" value="2"/>
</dbReference>
<dbReference type="GO" id="GO:0022857">
    <property type="term" value="F:transmembrane transporter activity"/>
    <property type="evidence" value="ECO:0007669"/>
    <property type="project" value="InterPro"/>
</dbReference>
<dbReference type="PANTHER" id="PTHR21576">
    <property type="entry name" value="UNCHARACTERIZED NODULIN-LIKE PROTEIN"/>
    <property type="match status" value="1"/>
</dbReference>
<dbReference type="Pfam" id="PF07690">
    <property type="entry name" value="MFS_1"/>
    <property type="match status" value="1"/>
</dbReference>
<proteinExistence type="predicted"/>
<keyword evidence="8" id="KW-1185">Reference proteome</keyword>
<dbReference type="InterPro" id="IPR020846">
    <property type="entry name" value="MFS_dom"/>
</dbReference>
<reference evidence="7 8" key="1">
    <citation type="journal article" date="2018" name="New Phytol.">
        <title>Phylogenomics of Endogonaceae and evolution of mycorrhizas within Mucoromycota.</title>
        <authorList>
            <person name="Chang Y."/>
            <person name="Desiro A."/>
            <person name="Na H."/>
            <person name="Sandor L."/>
            <person name="Lipzen A."/>
            <person name="Clum A."/>
            <person name="Barry K."/>
            <person name="Grigoriev I.V."/>
            <person name="Martin F.M."/>
            <person name="Stajich J.E."/>
            <person name="Smith M.E."/>
            <person name="Bonito G."/>
            <person name="Spatafora J.W."/>
        </authorList>
    </citation>
    <scope>NUCLEOTIDE SEQUENCE [LARGE SCALE GENOMIC DNA]</scope>
    <source>
        <strain evidence="7 8">AD002</strain>
    </source>
</reference>